<dbReference type="OrthoDB" id="3983163at2759"/>
<name>A0A9P6WLI1_9ASCO</name>
<evidence type="ECO:0000313" key="1">
    <source>
        <dbReference type="EMBL" id="KAG0688327.1"/>
    </source>
</evidence>
<dbReference type="AlphaFoldDB" id="A0A9P6WLI1"/>
<keyword evidence="2" id="KW-1185">Reference proteome</keyword>
<sequence>MAPALPVYSREEIERIYPKIFKKEEDKKEINRDNIPNNCEIYELIQNQCTYDGNMVYCLPFKRIFLRCLENNKERDIIGYKLTPLHRNNNSNISGRFEINGSGNNKDGKYYRDIEITVESDNDYKYNEGVENFLKADDILRGKMKEYYDKMKIEEEG</sequence>
<accession>A0A9P6WLI1</accession>
<dbReference type="InterPro" id="IPR024645">
    <property type="entry name" value="Mitochondr_Som1"/>
</dbReference>
<dbReference type="Proteomes" id="UP000697127">
    <property type="component" value="Unassembled WGS sequence"/>
</dbReference>
<evidence type="ECO:0000313" key="2">
    <source>
        <dbReference type="Proteomes" id="UP000697127"/>
    </source>
</evidence>
<organism evidence="1 2">
    <name type="scientific">Pichia californica</name>
    <dbReference type="NCBI Taxonomy" id="460514"/>
    <lineage>
        <taxon>Eukaryota</taxon>
        <taxon>Fungi</taxon>
        <taxon>Dikarya</taxon>
        <taxon>Ascomycota</taxon>
        <taxon>Saccharomycotina</taxon>
        <taxon>Pichiomycetes</taxon>
        <taxon>Pichiales</taxon>
        <taxon>Pichiaceae</taxon>
        <taxon>Pichia</taxon>
    </lineage>
</organism>
<dbReference type="EMBL" id="PUHW01000161">
    <property type="protein sequence ID" value="KAG0688327.1"/>
    <property type="molecule type" value="Genomic_DNA"/>
</dbReference>
<dbReference type="Pfam" id="PF11093">
    <property type="entry name" value="Mitochondr_Som1"/>
    <property type="match status" value="1"/>
</dbReference>
<protein>
    <submittedName>
        <fullName evidence="1">Uncharacterized protein</fullName>
    </submittedName>
</protein>
<gene>
    <name evidence="1" type="ORF">C6P40_001123</name>
</gene>
<reference evidence="1" key="1">
    <citation type="submission" date="2020-11" db="EMBL/GenBank/DDBJ databases">
        <title>Kefir isolates.</title>
        <authorList>
            <person name="Marcisauskas S."/>
            <person name="Kim Y."/>
            <person name="Blasche S."/>
        </authorList>
    </citation>
    <scope>NUCLEOTIDE SEQUENCE</scope>
    <source>
        <strain evidence="1">Olga-1</strain>
    </source>
</reference>
<comment type="caution">
    <text evidence="1">The sequence shown here is derived from an EMBL/GenBank/DDBJ whole genome shotgun (WGS) entry which is preliminary data.</text>
</comment>
<dbReference type="GO" id="GO:0042720">
    <property type="term" value="C:mitochondrial inner membrane peptidase complex"/>
    <property type="evidence" value="ECO:0007669"/>
    <property type="project" value="InterPro"/>
</dbReference>
<proteinExistence type="predicted"/>